<dbReference type="PANTHER" id="PTHR43740">
    <property type="entry name" value="LEUCYL-TRNA SYNTHETASE"/>
    <property type="match status" value="1"/>
</dbReference>
<keyword evidence="3 9" id="KW-0436">Ligase</keyword>
<comment type="subcellular location">
    <subcellularLocation>
        <location evidence="9">Cytoplasm</location>
    </subcellularLocation>
</comment>
<dbReference type="SUPFAM" id="SSF47323">
    <property type="entry name" value="Anticodon-binding domain of a subclass of class I aminoacyl-tRNA synthetases"/>
    <property type="match status" value="1"/>
</dbReference>
<dbReference type="InterPro" id="IPR014729">
    <property type="entry name" value="Rossmann-like_a/b/a_fold"/>
</dbReference>
<reference evidence="15" key="1">
    <citation type="submission" date="2016-11" db="EMBL/GenBank/DDBJ databases">
        <authorList>
            <person name="Varghese N."/>
            <person name="Submissions S."/>
        </authorList>
    </citation>
    <scope>NUCLEOTIDE SEQUENCE [LARGE SCALE GENOMIC DNA]</scope>
    <source>
        <strain evidence="15">DSM 26134</strain>
    </source>
</reference>
<dbReference type="Pfam" id="PF00133">
    <property type="entry name" value="tRNA-synt_1"/>
    <property type="match status" value="2"/>
</dbReference>
<evidence type="ECO:0000313" key="15">
    <source>
        <dbReference type="Proteomes" id="UP000184474"/>
    </source>
</evidence>
<gene>
    <name evidence="9" type="primary">leuS</name>
    <name evidence="14" type="ORF">SAMN04488028_101822</name>
</gene>
<dbReference type="STRING" id="156994.SAMN04488028_101822"/>
<dbReference type="FunFam" id="1.10.730.10:FF:000011">
    <property type="entry name" value="Leucine--tRNA ligase chloroplastic/mitochondrial"/>
    <property type="match status" value="1"/>
</dbReference>
<dbReference type="PANTHER" id="PTHR43740:SF2">
    <property type="entry name" value="LEUCINE--TRNA LIGASE, MITOCHONDRIAL"/>
    <property type="match status" value="1"/>
</dbReference>
<feature type="domain" description="Methionyl/Valyl/Leucyl/Isoleucyl-tRNA synthetase anticodon-binding" evidence="12">
    <location>
        <begin position="778"/>
        <end position="886"/>
    </location>
</feature>
<evidence type="ECO:0000256" key="10">
    <source>
        <dbReference type="RuleBase" id="RU363035"/>
    </source>
</evidence>
<evidence type="ECO:0000256" key="5">
    <source>
        <dbReference type="ARBA" id="ARBA00022840"/>
    </source>
</evidence>
<dbReference type="AlphaFoldDB" id="A0A1M6L4V8"/>
<dbReference type="Pfam" id="PF08264">
    <property type="entry name" value="Anticodon_1"/>
    <property type="match status" value="1"/>
</dbReference>
<evidence type="ECO:0000256" key="4">
    <source>
        <dbReference type="ARBA" id="ARBA00022741"/>
    </source>
</evidence>
<keyword evidence="6 9" id="KW-0648">Protein biosynthesis</keyword>
<dbReference type="GO" id="GO:0005829">
    <property type="term" value="C:cytosol"/>
    <property type="evidence" value="ECO:0007669"/>
    <property type="project" value="TreeGrafter"/>
</dbReference>
<comment type="caution">
    <text evidence="9">Lacks conserved residue(s) required for the propagation of feature annotation.</text>
</comment>
<dbReference type="EMBL" id="FRAA01000001">
    <property type="protein sequence ID" value="SHJ66144.1"/>
    <property type="molecule type" value="Genomic_DNA"/>
</dbReference>
<organism evidence="14 15">
    <name type="scientific">Reichenbachiella agariperforans</name>
    <dbReference type="NCBI Taxonomy" id="156994"/>
    <lineage>
        <taxon>Bacteria</taxon>
        <taxon>Pseudomonadati</taxon>
        <taxon>Bacteroidota</taxon>
        <taxon>Cytophagia</taxon>
        <taxon>Cytophagales</taxon>
        <taxon>Reichenbachiellaceae</taxon>
        <taxon>Reichenbachiella</taxon>
    </lineage>
</organism>
<evidence type="ECO:0000256" key="2">
    <source>
        <dbReference type="ARBA" id="ARBA00022490"/>
    </source>
</evidence>
<dbReference type="CDD" id="cd07958">
    <property type="entry name" value="Anticodon_Ia_Leu_BEm"/>
    <property type="match status" value="1"/>
</dbReference>
<dbReference type="InterPro" id="IPR002302">
    <property type="entry name" value="Leu-tRNA-ligase"/>
</dbReference>
<dbReference type="SUPFAM" id="SSF52374">
    <property type="entry name" value="Nucleotidylyl transferase"/>
    <property type="match status" value="1"/>
</dbReference>
<dbReference type="Gene3D" id="3.40.50.620">
    <property type="entry name" value="HUPs"/>
    <property type="match status" value="3"/>
</dbReference>
<keyword evidence="15" id="KW-1185">Reference proteome</keyword>
<feature type="short sequence motif" description="'KMSKS' region" evidence="9">
    <location>
        <begin position="701"/>
        <end position="705"/>
    </location>
</feature>
<protein>
    <recommendedName>
        <fullName evidence="9">Leucine--tRNA ligase</fullName>
        <ecNumber evidence="9">6.1.1.4</ecNumber>
    </recommendedName>
    <alternativeName>
        <fullName evidence="9">Leucyl-tRNA synthetase</fullName>
        <shortName evidence="9">LeuRS</shortName>
    </alternativeName>
</protein>
<evidence type="ECO:0000256" key="8">
    <source>
        <dbReference type="ARBA" id="ARBA00047469"/>
    </source>
</evidence>
<keyword evidence="2 9" id="KW-0963">Cytoplasm</keyword>
<dbReference type="SUPFAM" id="SSF50677">
    <property type="entry name" value="ValRS/IleRS/LeuRS editing domain"/>
    <property type="match status" value="1"/>
</dbReference>
<dbReference type="RefSeq" id="WP_073119602.1">
    <property type="nucleotide sequence ID" value="NZ_FRAA01000001.1"/>
</dbReference>
<dbReference type="PRINTS" id="PR00985">
    <property type="entry name" value="TRNASYNTHLEU"/>
</dbReference>
<name>A0A1M6L4V8_REIAG</name>
<keyword evidence="5 9" id="KW-0067">ATP-binding</keyword>
<dbReference type="FunFam" id="3.40.50.620:FF:000060">
    <property type="entry name" value="Leucine--tRNA ligase"/>
    <property type="match status" value="1"/>
</dbReference>
<dbReference type="PROSITE" id="PS00178">
    <property type="entry name" value="AA_TRNA_LIGASE_I"/>
    <property type="match status" value="1"/>
</dbReference>
<dbReference type="NCBIfam" id="TIGR00396">
    <property type="entry name" value="leuS_bact"/>
    <property type="match status" value="1"/>
</dbReference>
<dbReference type="FunFam" id="3.40.50.620:FF:000056">
    <property type="entry name" value="Leucine--tRNA ligase"/>
    <property type="match status" value="1"/>
</dbReference>
<evidence type="ECO:0000256" key="9">
    <source>
        <dbReference type="HAMAP-Rule" id="MF_00049"/>
    </source>
</evidence>
<dbReference type="InterPro" id="IPR013155">
    <property type="entry name" value="M/V/L/I-tRNA-synth_anticd-bd"/>
</dbReference>
<feature type="binding site" evidence="9">
    <location>
        <position position="704"/>
    </location>
    <ligand>
        <name>ATP</name>
        <dbReference type="ChEBI" id="CHEBI:30616"/>
    </ligand>
</feature>
<accession>A0A1M6L4V8</accession>
<dbReference type="InterPro" id="IPR001412">
    <property type="entry name" value="aa-tRNA-synth_I_CS"/>
</dbReference>
<dbReference type="InterPro" id="IPR009080">
    <property type="entry name" value="tRNAsynth_Ia_anticodon-bd"/>
</dbReference>
<dbReference type="Proteomes" id="UP000184474">
    <property type="component" value="Unassembled WGS sequence"/>
</dbReference>
<dbReference type="Pfam" id="PF13603">
    <property type="entry name" value="tRNA-synt_1_2"/>
    <property type="match status" value="1"/>
</dbReference>
<evidence type="ECO:0000256" key="1">
    <source>
        <dbReference type="ARBA" id="ARBA00005594"/>
    </source>
</evidence>
<feature type="domain" description="Aminoacyl-tRNA synthetase class Ia" evidence="11">
    <location>
        <begin position="12"/>
        <end position="145"/>
    </location>
</feature>
<dbReference type="GO" id="GO:0004823">
    <property type="term" value="F:leucine-tRNA ligase activity"/>
    <property type="evidence" value="ECO:0007669"/>
    <property type="project" value="UniProtKB-UniRule"/>
</dbReference>
<dbReference type="HAMAP" id="MF_00049_B">
    <property type="entry name" value="Leu_tRNA_synth_B"/>
    <property type="match status" value="1"/>
</dbReference>
<dbReference type="InterPro" id="IPR025709">
    <property type="entry name" value="Leu_tRNA-synth_edit"/>
</dbReference>
<keyword evidence="4 9" id="KW-0547">Nucleotide-binding</keyword>
<dbReference type="GO" id="GO:0006429">
    <property type="term" value="P:leucyl-tRNA aminoacylation"/>
    <property type="evidence" value="ECO:0007669"/>
    <property type="project" value="UniProtKB-UniRule"/>
</dbReference>
<comment type="catalytic activity">
    <reaction evidence="8 9">
        <text>tRNA(Leu) + L-leucine + ATP = L-leucyl-tRNA(Leu) + AMP + diphosphate</text>
        <dbReference type="Rhea" id="RHEA:11688"/>
        <dbReference type="Rhea" id="RHEA-COMP:9613"/>
        <dbReference type="Rhea" id="RHEA-COMP:9622"/>
        <dbReference type="ChEBI" id="CHEBI:30616"/>
        <dbReference type="ChEBI" id="CHEBI:33019"/>
        <dbReference type="ChEBI" id="CHEBI:57427"/>
        <dbReference type="ChEBI" id="CHEBI:78442"/>
        <dbReference type="ChEBI" id="CHEBI:78494"/>
        <dbReference type="ChEBI" id="CHEBI:456215"/>
        <dbReference type="EC" id="6.1.1.4"/>
    </reaction>
</comment>
<evidence type="ECO:0000256" key="7">
    <source>
        <dbReference type="ARBA" id="ARBA00023146"/>
    </source>
</evidence>
<dbReference type="GO" id="GO:0002161">
    <property type="term" value="F:aminoacyl-tRNA deacylase activity"/>
    <property type="evidence" value="ECO:0007669"/>
    <property type="project" value="InterPro"/>
</dbReference>
<dbReference type="InterPro" id="IPR009008">
    <property type="entry name" value="Val/Leu/Ile-tRNA-synth_edit"/>
</dbReference>
<evidence type="ECO:0000259" key="13">
    <source>
        <dbReference type="Pfam" id="PF13603"/>
    </source>
</evidence>
<dbReference type="InterPro" id="IPR002300">
    <property type="entry name" value="aa-tRNA-synth_Ia"/>
</dbReference>
<dbReference type="Gene3D" id="1.10.730.10">
    <property type="entry name" value="Isoleucyl-tRNA Synthetase, Domain 1"/>
    <property type="match status" value="2"/>
</dbReference>
<evidence type="ECO:0000256" key="6">
    <source>
        <dbReference type="ARBA" id="ARBA00022917"/>
    </source>
</evidence>
<keyword evidence="7 9" id="KW-0030">Aminoacyl-tRNA synthetase</keyword>
<dbReference type="GO" id="GO:0005524">
    <property type="term" value="F:ATP binding"/>
    <property type="evidence" value="ECO:0007669"/>
    <property type="project" value="UniProtKB-UniRule"/>
</dbReference>
<evidence type="ECO:0000259" key="11">
    <source>
        <dbReference type="Pfam" id="PF00133"/>
    </source>
</evidence>
<evidence type="ECO:0000256" key="3">
    <source>
        <dbReference type="ARBA" id="ARBA00022598"/>
    </source>
</evidence>
<comment type="similarity">
    <text evidence="1 9 10">Belongs to the class-I aminoacyl-tRNA synthetase family.</text>
</comment>
<sequence length="927" mass="105786">MADYNHSEIENKWQKYWQDQKSFEAHVDTSKPKFYALDMFPYPSGAGLHVGHPLGYIASDIISRYKRNKGFNVLHPMGFDAFGLPAEQYAIQTGQRPAITTEENIARYKEQLKNIGFSFDWSKEVRTCDADYYKWTQWIFIQLFNAWYDQSQQKARPIDDLVAIFASEGNESVQAACDEDTVSFTAAEWKGYSEKEQQETLLKYRLTYLSETSVNWCAELGTVLSNDEVKDGFSERGGHPVVKKLMKQWSMRITAFAERLLDGLDQLDWSEPLKEMQRNWIGKSQGAEMTMDIEGHDDKITVFTTRIDTVYGVSFLVLAPELDLIKKITTDEQRAEVEAYVEVAKNISERDRMTNVKKVSGAFTGAYAINPFSGEKIPVWIADYVLAGYGTGAVMAVPGGDQRDYDFAKHFDLPILPVYEGMDVSKEADATKEGKIINEGILKGLTFQEATDKATAFLEEKGIGSGKINYRIRNAIFARQRYWGEPVPVYFKDGIPYPVATEDLPIVLPEIDKYLPTEDGDPPLARAENYTYTPKGENTAYPLELSTMPGWAGSSWYWYRYMDANNSDAFVDNDVQKYWKDVDLYIGGTEHATGHLLYSRFWNKFLFDMGFVQEEEPFKKLVNQGMIQGRSNFVYRVKGTNQFVSLNKQSEYDCTPMHVDVSLVDNDVLDTDGFKAWRPDLADAEFILEDGKYVCGYEVEKMSKSKYNVVNPDDIIEKYGADTLRMYEMFLGPLEQFKPWNTHGIDGVSKFLRKAWRLFHDEQNEWNVSDDKATPEELKILHKAIKKIEEDINNLSLNTSVSTLMIAVNDLTALKCNKREILESLTVILSPFAPHISEELWEKLGHSEGINQVAFPAFDESLLVENSHEYPVSINGKVRTKISYPVDMDKGEIEKSVLADETVVKWTEGKAPKKVIIVPKRIINIVL</sequence>
<evidence type="ECO:0000313" key="14">
    <source>
        <dbReference type="EMBL" id="SHJ66144.1"/>
    </source>
</evidence>
<feature type="domain" description="Leucyl-tRNA synthetase editing" evidence="13">
    <location>
        <begin position="278"/>
        <end position="458"/>
    </location>
</feature>
<dbReference type="EC" id="6.1.1.4" evidence="9"/>
<evidence type="ECO:0000259" key="12">
    <source>
        <dbReference type="Pfam" id="PF08264"/>
    </source>
</evidence>
<proteinExistence type="inferred from homology"/>
<feature type="domain" description="Aminoacyl-tRNA synthetase class Ia" evidence="11">
    <location>
        <begin position="700"/>
        <end position="727"/>
    </location>
</feature>